<dbReference type="EMBL" id="RDQH01000332">
    <property type="protein sequence ID" value="RXH95688.1"/>
    <property type="molecule type" value="Genomic_DNA"/>
</dbReference>
<proteinExistence type="predicted"/>
<gene>
    <name evidence="1" type="ORF">DVH24_008188</name>
</gene>
<feature type="non-terminal residue" evidence="1">
    <location>
        <position position="1"/>
    </location>
</feature>
<keyword evidence="2" id="KW-1185">Reference proteome</keyword>
<reference evidence="1 2" key="1">
    <citation type="submission" date="2018-10" db="EMBL/GenBank/DDBJ databases">
        <title>A high-quality apple genome assembly.</title>
        <authorList>
            <person name="Hu J."/>
        </authorList>
    </citation>
    <scope>NUCLEOTIDE SEQUENCE [LARGE SCALE GENOMIC DNA]</scope>
    <source>
        <strain evidence="2">cv. HFTH1</strain>
        <tissue evidence="1">Young leaf</tissue>
    </source>
</reference>
<dbReference type="Proteomes" id="UP000290289">
    <property type="component" value="Chromosome 6"/>
</dbReference>
<dbReference type="AlphaFoldDB" id="A0A498JJ15"/>
<accession>A0A498JJ15</accession>
<evidence type="ECO:0000313" key="1">
    <source>
        <dbReference type="EMBL" id="RXH95688.1"/>
    </source>
</evidence>
<protein>
    <submittedName>
        <fullName evidence="1">Uncharacterized protein</fullName>
    </submittedName>
</protein>
<name>A0A498JJ15_MALDO</name>
<evidence type="ECO:0000313" key="2">
    <source>
        <dbReference type="Proteomes" id="UP000290289"/>
    </source>
</evidence>
<comment type="caution">
    <text evidence="1">The sequence shown here is derived from an EMBL/GenBank/DDBJ whole genome shotgun (WGS) entry which is preliminary data.</text>
</comment>
<organism evidence="1 2">
    <name type="scientific">Malus domestica</name>
    <name type="common">Apple</name>
    <name type="synonym">Pyrus malus</name>
    <dbReference type="NCBI Taxonomy" id="3750"/>
    <lineage>
        <taxon>Eukaryota</taxon>
        <taxon>Viridiplantae</taxon>
        <taxon>Streptophyta</taxon>
        <taxon>Embryophyta</taxon>
        <taxon>Tracheophyta</taxon>
        <taxon>Spermatophyta</taxon>
        <taxon>Magnoliopsida</taxon>
        <taxon>eudicotyledons</taxon>
        <taxon>Gunneridae</taxon>
        <taxon>Pentapetalae</taxon>
        <taxon>rosids</taxon>
        <taxon>fabids</taxon>
        <taxon>Rosales</taxon>
        <taxon>Rosaceae</taxon>
        <taxon>Amygdaloideae</taxon>
        <taxon>Maleae</taxon>
        <taxon>Malus</taxon>
    </lineage>
</organism>
<sequence>GRLTVKSAYHVAYGILRDLLLVGQTIGTNSYAGLWKKIWAAKVPLRSRSGYGKSAMTLSLIVRTLLSVISLLTPTVCCAKLSTCIGKPPTGNSMKDWALFLASHLDQSRFELCLMLVVELTRCLCICPQVCGNLPELRWSKPSPGFLKINVDDA</sequence>